<protein>
    <submittedName>
        <fullName evidence="2">Uncharacterized protein</fullName>
    </submittedName>
</protein>
<name>A0AAE3QLL6_9BACT</name>
<accession>A0AAE3QLL6</accession>
<reference evidence="2" key="1">
    <citation type="submission" date="2023-05" db="EMBL/GenBank/DDBJ databases">
        <authorList>
            <person name="Zhang X."/>
        </authorList>
    </citation>
    <scope>NUCLEOTIDE SEQUENCE</scope>
    <source>
        <strain evidence="2">YF14B1</strain>
    </source>
</reference>
<gene>
    <name evidence="2" type="ORF">QNI16_10545</name>
</gene>
<dbReference type="Proteomes" id="UP001241110">
    <property type="component" value="Unassembled WGS sequence"/>
</dbReference>
<feature type="transmembrane region" description="Helical" evidence="1">
    <location>
        <begin position="52"/>
        <end position="77"/>
    </location>
</feature>
<organism evidence="2 3">
    <name type="scientific">Xanthocytophaga flava</name>
    <dbReference type="NCBI Taxonomy" id="3048013"/>
    <lineage>
        <taxon>Bacteria</taxon>
        <taxon>Pseudomonadati</taxon>
        <taxon>Bacteroidota</taxon>
        <taxon>Cytophagia</taxon>
        <taxon>Cytophagales</taxon>
        <taxon>Rhodocytophagaceae</taxon>
        <taxon>Xanthocytophaga</taxon>
    </lineage>
</organism>
<feature type="transmembrane region" description="Helical" evidence="1">
    <location>
        <begin position="84"/>
        <end position="101"/>
    </location>
</feature>
<keyword evidence="1" id="KW-1133">Transmembrane helix</keyword>
<keyword evidence="1" id="KW-0812">Transmembrane</keyword>
<evidence type="ECO:0000313" key="2">
    <source>
        <dbReference type="EMBL" id="MDJ1480921.1"/>
    </source>
</evidence>
<proteinExistence type="predicted"/>
<evidence type="ECO:0000256" key="1">
    <source>
        <dbReference type="SAM" id="Phobius"/>
    </source>
</evidence>
<comment type="caution">
    <text evidence="2">The sequence shown here is derived from an EMBL/GenBank/DDBJ whole genome shotgun (WGS) entry which is preliminary data.</text>
</comment>
<sequence>MKFRQRFLRYCDVAALGITFLFLLSVVTKLLKSDPFSVVETTSPGFNRLIDIALLILFVFSYLNVFILFFGLVMSWFEKKFGKFIFYILAIVFEMGIIKLFNDLELIIGSLKGIIHHFTPL</sequence>
<dbReference type="AlphaFoldDB" id="A0AAE3QLL6"/>
<evidence type="ECO:0000313" key="3">
    <source>
        <dbReference type="Proteomes" id="UP001241110"/>
    </source>
</evidence>
<keyword evidence="1" id="KW-0472">Membrane</keyword>
<dbReference type="EMBL" id="JASJOS010000004">
    <property type="protein sequence ID" value="MDJ1480921.1"/>
    <property type="molecule type" value="Genomic_DNA"/>
</dbReference>